<dbReference type="EMBL" id="JBHUHF010000001">
    <property type="protein sequence ID" value="MFD2025054.1"/>
    <property type="molecule type" value="Genomic_DNA"/>
</dbReference>
<sequence>MQRRFRAYWPDEDEWHWLELDDQGYAARHVVLRCGEPIVAARLDEMIALRDRAGLLGVQLYEAVYGVPAEGLVEVPAGAILVEADEFDHVFRKAINHRKFAPTTTGPFPDGSLVQGTFGSNPWPSGVTGTYVDIWHNRVHGFVDAMWFFQNQVSWPEPGIEAQFRVVGIRPHTLQLRLEPSSTRHTGSSWPQRFDWPQREFRR</sequence>
<dbReference type="RefSeq" id="WP_377196970.1">
    <property type="nucleotide sequence ID" value="NZ_JBHUHF010000001.1"/>
</dbReference>
<reference evidence="2" key="1">
    <citation type="journal article" date="2019" name="Int. J. Syst. Evol. Microbiol.">
        <title>The Global Catalogue of Microorganisms (GCM) 10K type strain sequencing project: providing services to taxonomists for standard genome sequencing and annotation.</title>
        <authorList>
            <consortium name="The Broad Institute Genomics Platform"/>
            <consortium name="The Broad Institute Genome Sequencing Center for Infectious Disease"/>
            <person name="Wu L."/>
            <person name="Ma J."/>
        </authorList>
    </citation>
    <scope>NUCLEOTIDE SEQUENCE [LARGE SCALE GENOMIC DNA]</scope>
    <source>
        <strain evidence="2">CCM 7043</strain>
    </source>
</reference>
<dbReference type="Proteomes" id="UP001597338">
    <property type="component" value="Unassembled WGS sequence"/>
</dbReference>
<accession>A0ABW4V3Y5</accession>
<keyword evidence="2" id="KW-1185">Reference proteome</keyword>
<comment type="caution">
    <text evidence="1">The sequence shown here is derived from an EMBL/GenBank/DDBJ whole genome shotgun (WGS) entry which is preliminary data.</text>
</comment>
<evidence type="ECO:0000313" key="2">
    <source>
        <dbReference type="Proteomes" id="UP001597338"/>
    </source>
</evidence>
<protein>
    <submittedName>
        <fullName evidence="1">Uncharacterized protein</fullName>
    </submittedName>
</protein>
<evidence type="ECO:0000313" key="1">
    <source>
        <dbReference type="EMBL" id="MFD2025054.1"/>
    </source>
</evidence>
<organism evidence="1 2">
    <name type="scientific">Promicromonospora aerolata</name>
    <dbReference type="NCBI Taxonomy" id="195749"/>
    <lineage>
        <taxon>Bacteria</taxon>
        <taxon>Bacillati</taxon>
        <taxon>Actinomycetota</taxon>
        <taxon>Actinomycetes</taxon>
        <taxon>Micrococcales</taxon>
        <taxon>Promicromonosporaceae</taxon>
        <taxon>Promicromonospora</taxon>
    </lineage>
</organism>
<proteinExistence type="predicted"/>
<name>A0ABW4V3Y5_9MICO</name>
<gene>
    <name evidence="1" type="ORF">ACFSL2_05975</name>
</gene>